<evidence type="ECO:0000313" key="1">
    <source>
        <dbReference type="EMBL" id="CAB4196282.1"/>
    </source>
</evidence>
<gene>
    <name evidence="1" type="ORF">UFOVP1295_69</name>
</gene>
<sequence length="202" mass="20746">MTITLDGTLGVTFPAGGAGNPAGAVVGTTDTQTLTNKTLTAPTITGANITVASTAAPAFNAYANASLNMTNATFTLVPLNTELFDTNNNFNNTTYTFTPTVAGYYQISATATFACTGGNVVGTCIVSLFKNGAEFSRGASVSDTASVSSITICVASDLIYMNGTTDYLQLYGYSTCTAGVPVLAFYTQGLTSRMSAFLARSV</sequence>
<protein>
    <recommendedName>
        <fullName evidence="2">C1q domain-containing protein</fullName>
    </recommendedName>
</protein>
<proteinExistence type="predicted"/>
<evidence type="ECO:0008006" key="2">
    <source>
        <dbReference type="Google" id="ProtNLM"/>
    </source>
</evidence>
<dbReference type="SUPFAM" id="SSF49842">
    <property type="entry name" value="TNF-like"/>
    <property type="match status" value="1"/>
</dbReference>
<dbReference type="Gene3D" id="2.60.120.40">
    <property type="match status" value="1"/>
</dbReference>
<accession>A0A6J5RJW7</accession>
<name>A0A6J5RJW7_9CAUD</name>
<organism evidence="1">
    <name type="scientific">uncultured Caudovirales phage</name>
    <dbReference type="NCBI Taxonomy" id="2100421"/>
    <lineage>
        <taxon>Viruses</taxon>
        <taxon>Duplodnaviria</taxon>
        <taxon>Heunggongvirae</taxon>
        <taxon>Uroviricota</taxon>
        <taxon>Caudoviricetes</taxon>
        <taxon>Peduoviridae</taxon>
        <taxon>Maltschvirus</taxon>
        <taxon>Maltschvirus maltsch</taxon>
    </lineage>
</organism>
<dbReference type="EMBL" id="LR797242">
    <property type="protein sequence ID" value="CAB4196282.1"/>
    <property type="molecule type" value="Genomic_DNA"/>
</dbReference>
<dbReference type="InterPro" id="IPR008983">
    <property type="entry name" value="Tumour_necrosis_fac-like_dom"/>
</dbReference>
<reference evidence="1" key="1">
    <citation type="submission" date="2020-05" db="EMBL/GenBank/DDBJ databases">
        <authorList>
            <person name="Chiriac C."/>
            <person name="Salcher M."/>
            <person name="Ghai R."/>
            <person name="Kavagutti S V."/>
        </authorList>
    </citation>
    <scope>NUCLEOTIDE SEQUENCE</scope>
</reference>